<comment type="caution">
    <text evidence="1">The sequence shown here is derived from an EMBL/GenBank/DDBJ whole genome shotgun (WGS) entry which is preliminary data.</text>
</comment>
<feature type="non-terminal residue" evidence="1">
    <location>
        <position position="1"/>
    </location>
</feature>
<name>A0A0V0YQW7_9BILA</name>
<evidence type="ECO:0000313" key="2">
    <source>
        <dbReference type="Proteomes" id="UP000054783"/>
    </source>
</evidence>
<gene>
    <name evidence="1" type="ORF">T12_7424</name>
</gene>
<reference evidence="1 2" key="1">
    <citation type="submission" date="2015-01" db="EMBL/GenBank/DDBJ databases">
        <title>Evolution of Trichinella species and genotypes.</title>
        <authorList>
            <person name="Korhonen P.K."/>
            <person name="Edoardo P."/>
            <person name="Giuseppe L.R."/>
            <person name="Gasser R.B."/>
        </authorList>
    </citation>
    <scope>NUCLEOTIDE SEQUENCE [LARGE SCALE GENOMIC DNA]</scope>
    <source>
        <strain evidence="1">ISS2496</strain>
    </source>
</reference>
<dbReference type="Proteomes" id="UP000054783">
    <property type="component" value="Unassembled WGS sequence"/>
</dbReference>
<dbReference type="EMBL" id="JYDQ01003540">
    <property type="protein sequence ID" value="KRY02703.1"/>
    <property type="molecule type" value="Genomic_DNA"/>
</dbReference>
<keyword evidence="2" id="KW-1185">Reference proteome</keyword>
<proteinExistence type="predicted"/>
<sequence>LYHFLLRWSIRYNARNIPAKSTPPMYLLYSFTIAGKDTSTKVFSFLFYRFTLHTGCVQTWLSIHADVDIGWLQYKRDL</sequence>
<organism evidence="1 2">
    <name type="scientific">Trichinella patagoniensis</name>
    <dbReference type="NCBI Taxonomy" id="990121"/>
    <lineage>
        <taxon>Eukaryota</taxon>
        <taxon>Metazoa</taxon>
        <taxon>Ecdysozoa</taxon>
        <taxon>Nematoda</taxon>
        <taxon>Enoplea</taxon>
        <taxon>Dorylaimia</taxon>
        <taxon>Trichinellida</taxon>
        <taxon>Trichinellidae</taxon>
        <taxon>Trichinella</taxon>
    </lineage>
</organism>
<protein>
    <submittedName>
        <fullName evidence="1">Uncharacterized protein</fullName>
    </submittedName>
</protein>
<dbReference type="AlphaFoldDB" id="A0A0V0YQW7"/>
<feature type="non-terminal residue" evidence="1">
    <location>
        <position position="78"/>
    </location>
</feature>
<accession>A0A0V0YQW7</accession>
<evidence type="ECO:0000313" key="1">
    <source>
        <dbReference type="EMBL" id="KRY02703.1"/>
    </source>
</evidence>